<reference evidence="4" key="1">
    <citation type="submission" date="2018-05" db="EMBL/GenBank/DDBJ databases">
        <authorList>
            <person name="Lanie J.A."/>
            <person name="Ng W.-L."/>
            <person name="Kazmierczak K.M."/>
            <person name="Andrzejewski T.M."/>
            <person name="Davidsen T.M."/>
            <person name="Wayne K.J."/>
            <person name="Tettelin H."/>
            <person name="Glass J.I."/>
            <person name="Rusch D."/>
            <person name="Podicherti R."/>
            <person name="Tsui H.-C.T."/>
            <person name="Winkler M.E."/>
        </authorList>
    </citation>
    <scope>NUCLEOTIDE SEQUENCE</scope>
</reference>
<feature type="non-terminal residue" evidence="4">
    <location>
        <position position="63"/>
    </location>
</feature>
<evidence type="ECO:0008006" key="5">
    <source>
        <dbReference type="Google" id="ProtNLM"/>
    </source>
</evidence>
<evidence type="ECO:0000256" key="3">
    <source>
        <dbReference type="ARBA" id="ARBA00022884"/>
    </source>
</evidence>
<accession>A0A382J1Z1</accession>
<keyword evidence="3" id="KW-0694">RNA-binding</keyword>
<dbReference type="GO" id="GO:0006109">
    <property type="term" value="P:regulation of carbohydrate metabolic process"/>
    <property type="evidence" value="ECO:0007669"/>
    <property type="project" value="InterPro"/>
</dbReference>
<dbReference type="InterPro" id="IPR036107">
    <property type="entry name" value="CsrA_sf"/>
</dbReference>
<evidence type="ECO:0000313" key="4">
    <source>
        <dbReference type="EMBL" id="SVC05432.1"/>
    </source>
</evidence>
<dbReference type="Pfam" id="PF02599">
    <property type="entry name" value="CsrA"/>
    <property type="match status" value="1"/>
</dbReference>
<organism evidence="4">
    <name type="scientific">marine metagenome</name>
    <dbReference type="NCBI Taxonomy" id="408172"/>
    <lineage>
        <taxon>unclassified sequences</taxon>
        <taxon>metagenomes</taxon>
        <taxon>ecological metagenomes</taxon>
    </lineage>
</organism>
<dbReference type="GO" id="GO:0005829">
    <property type="term" value="C:cytosol"/>
    <property type="evidence" value="ECO:0007669"/>
    <property type="project" value="TreeGrafter"/>
</dbReference>
<dbReference type="Gene3D" id="2.60.40.4380">
    <property type="entry name" value="Translational regulator CsrA"/>
    <property type="match status" value="1"/>
</dbReference>
<dbReference type="InterPro" id="IPR003751">
    <property type="entry name" value="CsrA"/>
</dbReference>
<keyword evidence="2" id="KW-0810">Translation regulation</keyword>
<sequence length="63" mass="6965">MLVLTRKSGEKIRIGKDIIVSVISKGHGLLKLGIEAPQEISVYREEIYQSVINANQNSIAKKS</sequence>
<protein>
    <recommendedName>
        <fullName evidence="5">Carbon storage regulator</fullName>
    </recommendedName>
</protein>
<dbReference type="PANTHER" id="PTHR34984">
    <property type="entry name" value="CARBON STORAGE REGULATOR"/>
    <property type="match status" value="1"/>
</dbReference>
<dbReference type="EMBL" id="UINC01070916">
    <property type="protein sequence ID" value="SVC05432.1"/>
    <property type="molecule type" value="Genomic_DNA"/>
</dbReference>
<dbReference type="AlphaFoldDB" id="A0A382J1Z1"/>
<proteinExistence type="inferred from homology"/>
<name>A0A382J1Z1_9ZZZZ</name>
<dbReference type="NCBIfam" id="TIGR00202">
    <property type="entry name" value="csrA"/>
    <property type="match status" value="1"/>
</dbReference>
<dbReference type="GO" id="GO:0048027">
    <property type="term" value="F:mRNA 5'-UTR binding"/>
    <property type="evidence" value="ECO:0007669"/>
    <property type="project" value="TreeGrafter"/>
</dbReference>
<dbReference type="GO" id="GO:0045947">
    <property type="term" value="P:negative regulation of translational initiation"/>
    <property type="evidence" value="ECO:0007669"/>
    <property type="project" value="TreeGrafter"/>
</dbReference>
<dbReference type="GO" id="GO:0006402">
    <property type="term" value="P:mRNA catabolic process"/>
    <property type="evidence" value="ECO:0007669"/>
    <property type="project" value="InterPro"/>
</dbReference>
<dbReference type="PANTHER" id="PTHR34984:SF1">
    <property type="entry name" value="CARBON STORAGE REGULATOR"/>
    <property type="match status" value="1"/>
</dbReference>
<evidence type="ECO:0000256" key="1">
    <source>
        <dbReference type="ARBA" id="ARBA00022490"/>
    </source>
</evidence>
<evidence type="ECO:0000256" key="2">
    <source>
        <dbReference type="ARBA" id="ARBA00022845"/>
    </source>
</evidence>
<dbReference type="SUPFAM" id="SSF117130">
    <property type="entry name" value="CsrA-like"/>
    <property type="match status" value="1"/>
</dbReference>
<gene>
    <name evidence="4" type="ORF">METZ01_LOCUS258286</name>
</gene>
<keyword evidence="1" id="KW-0963">Cytoplasm</keyword>
<dbReference type="HAMAP" id="MF_00167">
    <property type="entry name" value="CsrA"/>
    <property type="match status" value="1"/>
</dbReference>